<dbReference type="Gene3D" id="3.30.710.10">
    <property type="entry name" value="Potassium Channel Kv1.1, Chain A"/>
    <property type="match status" value="1"/>
</dbReference>
<dbReference type="Pfam" id="PF00651">
    <property type="entry name" value="BTB"/>
    <property type="match status" value="1"/>
</dbReference>
<evidence type="ECO:0000313" key="3">
    <source>
        <dbReference type="Proteomes" id="UP001140562"/>
    </source>
</evidence>
<dbReference type="Proteomes" id="UP001140562">
    <property type="component" value="Unassembled WGS sequence"/>
</dbReference>
<protein>
    <recommendedName>
        <fullName evidence="1">BTB domain-containing protein</fullName>
    </recommendedName>
</protein>
<feature type="domain" description="BTB" evidence="1">
    <location>
        <begin position="20"/>
        <end position="86"/>
    </location>
</feature>
<evidence type="ECO:0000313" key="2">
    <source>
        <dbReference type="EMBL" id="KAJ4341093.1"/>
    </source>
</evidence>
<dbReference type="SUPFAM" id="SSF54695">
    <property type="entry name" value="POZ domain"/>
    <property type="match status" value="1"/>
</dbReference>
<proteinExistence type="predicted"/>
<reference evidence="2" key="1">
    <citation type="submission" date="2022-10" db="EMBL/GenBank/DDBJ databases">
        <title>Tapping the CABI collections for fungal endophytes: first genome assemblies for Collariella, Neodidymelliopsis, Ascochyta clinopodiicola, Didymella pomorum, Didymosphaeria variabile, Neocosmospora piperis and Neocucurbitaria cava.</title>
        <authorList>
            <person name="Hill R."/>
        </authorList>
    </citation>
    <scope>NUCLEOTIDE SEQUENCE</scope>
    <source>
        <strain evidence="2">IMI 360193</strain>
    </source>
</reference>
<comment type="caution">
    <text evidence="2">The sequence shown here is derived from an EMBL/GenBank/DDBJ whole genome shotgun (WGS) entry which is preliminary data.</text>
</comment>
<dbReference type="OrthoDB" id="8062037at2759"/>
<dbReference type="InterPro" id="IPR011333">
    <property type="entry name" value="SKP1/BTB/POZ_sf"/>
</dbReference>
<dbReference type="AlphaFoldDB" id="A0A9W8X4U0"/>
<keyword evidence="3" id="KW-1185">Reference proteome</keyword>
<organism evidence="2 3">
    <name type="scientific">Didymella glomerata</name>
    <dbReference type="NCBI Taxonomy" id="749621"/>
    <lineage>
        <taxon>Eukaryota</taxon>
        <taxon>Fungi</taxon>
        <taxon>Dikarya</taxon>
        <taxon>Ascomycota</taxon>
        <taxon>Pezizomycotina</taxon>
        <taxon>Dothideomycetes</taxon>
        <taxon>Pleosporomycetidae</taxon>
        <taxon>Pleosporales</taxon>
        <taxon>Pleosporineae</taxon>
        <taxon>Didymellaceae</taxon>
        <taxon>Didymella</taxon>
    </lineage>
</organism>
<gene>
    <name evidence="2" type="ORF">N0V87_002135</name>
</gene>
<evidence type="ECO:0000259" key="1">
    <source>
        <dbReference type="PROSITE" id="PS50097"/>
    </source>
</evidence>
<sequence length="176" mass="20274">MPPTPRVTVRKEHGFRLGRQVTTIQVGPKKQLFAIHEDLLCKYSTFFRDTLRPNRLPEIHRFDQITERSFELYIEWLYTGQITVTPMPTERGTVPWTLAIVDAYALGTVIGDPAFCYALMRSLIEIVIEYHTYPGVRAEFHSDLALAMIRRPAADVKTWTVEGLSRYLPERPPNAV</sequence>
<name>A0A9W8X4U0_9PLEO</name>
<accession>A0A9W8X4U0</accession>
<dbReference type="EMBL" id="JAPEUV010000013">
    <property type="protein sequence ID" value="KAJ4341093.1"/>
    <property type="molecule type" value="Genomic_DNA"/>
</dbReference>
<dbReference type="PROSITE" id="PS50097">
    <property type="entry name" value="BTB"/>
    <property type="match status" value="1"/>
</dbReference>
<dbReference type="CDD" id="cd18186">
    <property type="entry name" value="BTB_POZ_ZBTB_KLHL-like"/>
    <property type="match status" value="1"/>
</dbReference>
<dbReference type="InterPro" id="IPR000210">
    <property type="entry name" value="BTB/POZ_dom"/>
</dbReference>